<dbReference type="PROSITE" id="PS50112">
    <property type="entry name" value="PAS"/>
    <property type="match status" value="2"/>
</dbReference>
<dbReference type="InterPro" id="IPR050469">
    <property type="entry name" value="Diguanylate_Cyclase"/>
</dbReference>
<dbReference type="InterPro" id="IPR001789">
    <property type="entry name" value="Sig_transdc_resp-reg_receiver"/>
</dbReference>
<feature type="domain" description="Response regulatory" evidence="5">
    <location>
        <begin position="28"/>
        <end position="145"/>
    </location>
</feature>
<dbReference type="InterPro" id="IPR029787">
    <property type="entry name" value="Nucleotide_cyclase"/>
</dbReference>
<evidence type="ECO:0000313" key="9">
    <source>
        <dbReference type="EMBL" id="KYC37076.1"/>
    </source>
</evidence>
<comment type="caution">
    <text evidence="9">The sequence shown here is derived from an EMBL/GenBank/DDBJ whole genome shotgun (WGS) entry which is preliminary data.</text>
</comment>
<evidence type="ECO:0000256" key="2">
    <source>
        <dbReference type="ARBA" id="ARBA00022777"/>
    </source>
</evidence>
<keyword evidence="2" id="KW-0418">Kinase</keyword>
<dbReference type="AlphaFoldDB" id="A0A139WXC2"/>
<dbReference type="SUPFAM" id="SSF55781">
    <property type="entry name" value="GAF domain-like"/>
    <property type="match status" value="2"/>
</dbReference>
<evidence type="ECO:0000256" key="4">
    <source>
        <dbReference type="SAM" id="Coils"/>
    </source>
</evidence>
<dbReference type="InterPro" id="IPR011006">
    <property type="entry name" value="CheY-like_superfamily"/>
</dbReference>
<dbReference type="PANTHER" id="PTHR45138:SF9">
    <property type="entry name" value="DIGUANYLATE CYCLASE DGCM-RELATED"/>
    <property type="match status" value="1"/>
</dbReference>
<feature type="domain" description="GGDEF" evidence="8">
    <location>
        <begin position="796"/>
        <end position="930"/>
    </location>
</feature>
<feature type="domain" description="PAS" evidence="6">
    <location>
        <begin position="293"/>
        <end position="363"/>
    </location>
</feature>
<dbReference type="SUPFAM" id="SSF55073">
    <property type="entry name" value="Nucleotide cyclase"/>
    <property type="match status" value="1"/>
</dbReference>
<evidence type="ECO:0000259" key="6">
    <source>
        <dbReference type="PROSITE" id="PS50112"/>
    </source>
</evidence>
<dbReference type="OrthoDB" id="9812260at2"/>
<sequence length="934" mass="103979">MINTVVELTQESGCYSGSAGSKFQQKVNILLVDNDLSNLETLEQTLNQLGHNLVTANSQEEALYSLSKHEFAVILLDMQMLGIDELATPEFLRKHPKNHNTPMILLTTFSNLQQVLLKGSKMGTVDYLLKPIVPEILLAKVSVFISLFVKTLELAQAEEALLACGVRLSGILDNSSDAVILVNSAQLITIFNREAERIFGYTASQVLGQSIDILFPDCAANQEFQNIFASFRSDTSFYKMGERCEITCFRQDGTEFPSEASMFQLELVNGNYFTIILRDVSERKATEAALRKTEANFQAFMNHSPLLCWITDGNGQFVYCNKSFENWCEQPVSEVMGKTIFDLYPPEIAQQQLNCIKYVISTGNVFELNESILNPNGKIYEFLIYQFPLFDVNGQTLIGGVAVDISERKRAEADLLLRNQQLLTLHKISEIALNTESLEAAVQETVTEISLATCFPAVAIELYNRDRQVMEFIGATGIPALASCNSLEVPIDQTLSGTVVLTGQPLVKLYQPEGITIDSTNPILQQLNVQAFVCQPMVVNQQVIGTLSLAHLERIQPDALFLRWVASLANFVASLVERKQAQQALQQANTQLNKWVKELEVRNREIASLGELRDILQACVSVEEAHQALARLVQHLFLDISGAIFVLNRAKNLLEVVAVWGNPGATTELLFEAQDCWGLRRGRVHLADANLLSIPCHHRKQKSYSPSFESLCIPMMAQGEALGLLYLSSEEPEKLVAKQQFAVTTAEHIAVGLANLKLHEALKQQSICDPLTGLFNRRYLEDTLEREIQHAERQQTTIGIVMIDIDHFKHFNDTFGHDAGDAVLQELATFLKKHIREADIACRYGGEEMMLILPLASLATTLERAELIRESVKDLVMQHHNQSLGAISLSLGVACYPEHGLTEGAVMKAADAALYRAKQEGRDRVCVAYPLLNT</sequence>
<dbReference type="InterPro" id="IPR003018">
    <property type="entry name" value="GAF"/>
</dbReference>
<evidence type="ECO:0000259" key="8">
    <source>
        <dbReference type="PROSITE" id="PS50887"/>
    </source>
</evidence>
<feature type="domain" description="PAC" evidence="7">
    <location>
        <begin position="366"/>
        <end position="417"/>
    </location>
</feature>
<dbReference type="Gene3D" id="3.30.70.270">
    <property type="match status" value="1"/>
</dbReference>
<dbReference type="Pfam" id="PF13185">
    <property type="entry name" value="GAF_2"/>
    <property type="match status" value="1"/>
</dbReference>
<dbReference type="SMART" id="SM00065">
    <property type="entry name" value="GAF"/>
    <property type="match status" value="2"/>
</dbReference>
<dbReference type="PROSITE" id="PS50887">
    <property type="entry name" value="GGDEF"/>
    <property type="match status" value="1"/>
</dbReference>
<dbReference type="InterPro" id="IPR043128">
    <property type="entry name" value="Rev_trsase/Diguanyl_cyclase"/>
</dbReference>
<dbReference type="GO" id="GO:0005886">
    <property type="term" value="C:plasma membrane"/>
    <property type="evidence" value="ECO:0007669"/>
    <property type="project" value="TreeGrafter"/>
</dbReference>
<dbReference type="EMBL" id="ANNX02000047">
    <property type="protein sequence ID" value="KYC37076.1"/>
    <property type="molecule type" value="Genomic_DNA"/>
</dbReference>
<dbReference type="SMART" id="SM00091">
    <property type="entry name" value="PAS"/>
    <property type="match status" value="2"/>
</dbReference>
<dbReference type="InterPro" id="IPR029016">
    <property type="entry name" value="GAF-like_dom_sf"/>
</dbReference>
<dbReference type="SMART" id="SM00448">
    <property type="entry name" value="REC"/>
    <property type="match status" value="1"/>
</dbReference>
<dbReference type="InterPro" id="IPR000014">
    <property type="entry name" value="PAS"/>
</dbReference>
<dbReference type="SMART" id="SM00267">
    <property type="entry name" value="GGDEF"/>
    <property type="match status" value="1"/>
</dbReference>
<evidence type="ECO:0000259" key="7">
    <source>
        <dbReference type="PROSITE" id="PS50113"/>
    </source>
</evidence>
<dbReference type="CDD" id="cd00156">
    <property type="entry name" value="REC"/>
    <property type="match status" value="1"/>
</dbReference>
<keyword evidence="10" id="KW-1185">Reference proteome</keyword>
<evidence type="ECO:0000313" key="10">
    <source>
        <dbReference type="Proteomes" id="UP000076925"/>
    </source>
</evidence>
<dbReference type="GO" id="GO:1902201">
    <property type="term" value="P:negative regulation of bacterial-type flagellum-dependent cell motility"/>
    <property type="evidence" value="ECO:0007669"/>
    <property type="project" value="TreeGrafter"/>
</dbReference>
<protein>
    <recommendedName>
        <fullName evidence="11">Diguanylate cyclase</fullName>
    </recommendedName>
</protein>
<dbReference type="CDD" id="cd01949">
    <property type="entry name" value="GGDEF"/>
    <property type="match status" value="1"/>
</dbReference>
<dbReference type="GO" id="GO:0043709">
    <property type="term" value="P:cell adhesion involved in single-species biofilm formation"/>
    <property type="evidence" value="ECO:0007669"/>
    <property type="project" value="TreeGrafter"/>
</dbReference>
<dbReference type="NCBIfam" id="TIGR00229">
    <property type="entry name" value="sensory_box"/>
    <property type="match status" value="2"/>
</dbReference>
<dbReference type="Pfam" id="PF00072">
    <property type="entry name" value="Response_reg"/>
    <property type="match status" value="1"/>
</dbReference>
<evidence type="ECO:0008006" key="11">
    <source>
        <dbReference type="Google" id="ProtNLM"/>
    </source>
</evidence>
<evidence type="ECO:0000256" key="3">
    <source>
        <dbReference type="PROSITE-ProRule" id="PRU00169"/>
    </source>
</evidence>
<evidence type="ECO:0000256" key="1">
    <source>
        <dbReference type="ARBA" id="ARBA00022679"/>
    </source>
</evidence>
<dbReference type="GO" id="GO:0016301">
    <property type="term" value="F:kinase activity"/>
    <property type="evidence" value="ECO:0007669"/>
    <property type="project" value="UniProtKB-KW"/>
</dbReference>
<dbReference type="NCBIfam" id="TIGR00254">
    <property type="entry name" value="GGDEF"/>
    <property type="match status" value="1"/>
</dbReference>
<keyword evidence="3" id="KW-0597">Phosphoprotein</keyword>
<name>A0A139WXC2_9CYAN</name>
<dbReference type="Pfam" id="PF13426">
    <property type="entry name" value="PAS_9"/>
    <property type="match status" value="1"/>
</dbReference>
<dbReference type="GO" id="GO:0000160">
    <property type="term" value="P:phosphorelay signal transduction system"/>
    <property type="evidence" value="ECO:0007669"/>
    <property type="project" value="InterPro"/>
</dbReference>
<organism evidence="9 10">
    <name type="scientific">Scytonema hofmannii PCC 7110</name>
    <dbReference type="NCBI Taxonomy" id="128403"/>
    <lineage>
        <taxon>Bacteria</taxon>
        <taxon>Bacillati</taxon>
        <taxon>Cyanobacteriota</taxon>
        <taxon>Cyanophyceae</taxon>
        <taxon>Nostocales</taxon>
        <taxon>Scytonemataceae</taxon>
        <taxon>Scytonema</taxon>
    </lineage>
</organism>
<dbReference type="PANTHER" id="PTHR45138">
    <property type="entry name" value="REGULATORY COMPONENTS OF SENSORY TRANSDUCTION SYSTEM"/>
    <property type="match status" value="1"/>
</dbReference>
<dbReference type="STRING" id="128403.WA1_46425"/>
<dbReference type="GO" id="GO:0052621">
    <property type="term" value="F:diguanylate cyclase activity"/>
    <property type="evidence" value="ECO:0007669"/>
    <property type="project" value="TreeGrafter"/>
</dbReference>
<dbReference type="CDD" id="cd00130">
    <property type="entry name" value="PAS"/>
    <property type="match status" value="2"/>
</dbReference>
<proteinExistence type="predicted"/>
<feature type="coiled-coil region" evidence="4">
    <location>
        <begin position="578"/>
        <end position="605"/>
    </location>
</feature>
<dbReference type="InterPro" id="IPR000160">
    <property type="entry name" value="GGDEF_dom"/>
</dbReference>
<feature type="modified residue" description="4-aspartylphosphate" evidence="3">
    <location>
        <position position="77"/>
    </location>
</feature>
<evidence type="ECO:0000259" key="5">
    <source>
        <dbReference type="PROSITE" id="PS50110"/>
    </source>
</evidence>
<dbReference type="Pfam" id="PF00990">
    <property type="entry name" value="GGDEF"/>
    <property type="match status" value="1"/>
</dbReference>
<dbReference type="RefSeq" id="WP_017744887.1">
    <property type="nucleotide sequence ID" value="NZ_KQ976354.1"/>
</dbReference>
<dbReference type="Gene3D" id="3.30.450.40">
    <property type="match status" value="2"/>
</dbReference>
<dbReference type="InterPro" id="IPR013656">
    <property type="entry name" value="PAS_4"/>
</dbReference>
<dbReference type="Pfam" id="PF08448">
    <property type="entry name" value="PAS_4"/>
    <property type="match status" value="1"/>
</dbReference>
<dbReference type="InterPro" id="IPR000700">
    <property type="entry name" value="PAS-assoc_C"/>
</dbReference>
<dbReference type="PROSITE" id="PS50113">
    <property type="entry name" value="PAC"/>
    <property type="match status" value="1"/>
</dbReference>
<feature type="domain" description="PAS" evidence="6">
    <location>
        <begin position="167"/>
        <end position="217"/>
    </location>
</feature>
<keyword evidence="1" id="KW-0808">Transferase</keyword>
<dbReference type="Gene3D" id="3.30.450.20">
    <property type="entry name" value="PAS domain"/>
    <property type="match status" value="2"/>
</dbReference>
<dbReference type="SUPFAM" id="SSF52172">
    <property type="entry name" value="CheY-like"/>
    <property type="match status" value="1"/>
</dbReference>
<dbReference type="InterPro" id="IPR035965">
    <property type="entry name" value="PAS-like_dom_sf"/>
</dbReference>
<dbReference type="PROSITE" id="PS50110">
    <property type="entry name" value="RESPONSE_REGULATORY"/>
    <property type="match status" value="1"/>
</dbReference>
<dbReference type="FunFam" id="3.30.70.270:FF:000001">
    <property type="entry name" value="Diguanylate cyclase domain protein"/>
    <property type="match status" value="1"/>
</dbReference>
<dbReference type="SUPFAM" id="SSF55785">
    <property type="entry name" value="PYP-like sensor domain (PAS domain)"/>
    <property type="match status" value="2"/>
</dbReference>
<keyword evidence="4" id="KW-0175">Coiled coil</keyword>
<reference evidence="9 10" key="1">
    <citation type="journal article" date="2013" name="Genome Biol. Evol.">
        <title>Genomes of Stigonematalean cyanobacteria (subsection V) and the evolution of oxygenic photosynthesis from prokaryotes to plastids.</title>
        <authorList>
            <person name="Dagan T."/>
            <person name="Roettger M."/>
            <person name="Stucken K."/>
            <person name="Landan G."/>
            <person name="Koch R."/>
            <person name="Major P."/>
            <person name="Gould S.B."/>
            <person name="Goremykin V.V."/>
            <person name="Rippka R."/>
            <person name="Tandeau de Marsac N."/>
            <person name="Gugger M."/>
            <person name="Lockhart P.J."/>
            <person name="Allen J.F."/>
            <person name="Brune I."/>
            <person name="Maus I."/>
            <person name="Puhler A."/>
            <person name="Martin W.F."/>
        </authorList>
    </citation>
    <scope>NUCLEOTIDE SEQUENCE [LARGE SCALE GENOMIC DNA]</scope>
    <source>
        <strain evidence="9 10">PCC 7110</strain>
    </source>
</reference>
<accession>A0A139WXC2</accession>
<dbReference type="Proteomes" id="UP000076925">
    <property type="component" value="Unassembled WGS sequence"/>
</dbReference>
<dbReference type="Gene3D" id="3.40.50.2300">
    <property type="match status" value="1"/>
</dbReference>
<gene>
    <name evidence="9" type="ORF">WA1_46425</name>
</gene>